<dbReference type="GO" id="GO:0006417">
    <property type="term" value="P:regulation of translation"/>
    <property type="evidence" value="ECO:0007669"/>
    <property type="project" value="UniProtKB-KW"/>
</dbReference>
<dbReference type="Proteomes" id="UP000813463">
    <property type="component" value="Chromosome 2"/>
</dbReference>
<dbReference type="PANTHER" id="PTHR23253:SF53">
    <property type="entry name" value="EUKARYOTIC TRANSLATION INITIATION FACTOR ISOFORM 4G-1"/>
    <property type="match status" value="1"/>
</dbReference>
<evidence type="ECO:0000256" key="3">
    <source>
        <dbReference type="ARBA" id="ARBA00022845"/>
    </source>
</evidence>
<feature type="compositionally biased region" description="Basic and acidic residues" evidence="6">
    <location>
        <begin position="120"/>
        <end position="129"/>
    </location>
</feature>
<keyword evidence="3" id="KW-0810">Translation regulation</keyword>
<proteinExistence type="inferred from homology"/>
<reference evidence="9" key="2">
    <citation type="submission" date="2025-08" db="UniProtKB">
        <authorList>
            <consortium name="RefSeq"/>
        </authorList>
    </citation>
    <scope>IDENTIFICATION</scope>
    <source>
        <tissue evidence="9">Leaf</tissue>
    </source>
</reference>
<feature type="compositionally biased region" description="Low complexity" evidence="6">
    <location>
        <begin position="20"/>
        <end position="42"/>
    </location>
</feature>
<dbReference type="KEGG" id="soe:110775045"/>
<evidence type="ECO:0000256" key="1">
    <source>
        <dbReference type="ARBA" id="ARBA00005775"/>
    </source>
</evidence>
<dbReference type="GO" id="GO:0003743">
    <property type="term" value="F:translation initiation factor activity"/>
    <property type="evidence" value="ECO:0000318"/>
    <property type="project" value="GO_Central"/>
</dbReference>
<evidence type="ECO:0000256" key="6">
    <source>
        <dbReference type="SAM" id="MobiDB-lite"/>
    </source>
</evidence>
<keyword evidence="4" id="KW-0648">Protein biosynthesis</keyword>
<evidence type="ECO:0000256" key="2">
    <source>
        <dbReference type="ARBA" id="ARBA00022540"/>
    </source>
</evidence>
<dbReference type="Pfam" id="PF02854">
    <property type="entry name" value="MIF4G"/>
    <property type="match status" value="1"/>
</dbReference>
<gene>
    <name evidence="9" type="primary">LOC110775045</name>
</gene>
<comment type="function">
    <text evidence="5">Plays a role in the accumulation of some potyvirus during viral infection.</text>
</comment>
<dbReference type="InterPro" id="IPR003891">
    <property type="entry name" value="Initiation_fac_eIF4g_MI"/>
</dbReference>
<protein>
    <submittedName>
        <fullName evidence="9">Eukaryotic translation initiation factor</fullName>
    </submittedName>
</protein>
<comment type="similarity">
    <text evidence="1">Belongs to the eukaryotic initiation factor 4G family.</text>
</comment>
<dbReference type="PROSITE" id="PS51366">
    <property type="entry name" value="MI"/>
    <property type="match status" value="1"/>
</dbReference>
<feature type="domain" description="MI" evidence="7">
    <location>
        <begin position="619"/>
        <end position="741"/>
    </location>
</feature>
<name>A0A9R0HRZ0_SPIOL</name>
<sequence>MPADQTSISLRPGGGGGNRGPRFLGPRFDSSSSSSSAAAAASDNLRPHGAASLKFGDTRFESRERVRYTRDQLLQLTEVAVVPEAILIVKREVDSEVLGEEQTWSRAEATPPSQPQPRYAEPDNRDWRSRTTQVSTPAEERSWETIKDREFVIKGSDNRQDQLNSQFGRAQNSSSKGGPTPALIKAEVPWSARRGTLSDNDRVLKTVKGILNKLTPEKYDLLKGQLIDSGITSADILKGVISLIFEKAVLEPTFCPMYAQLCSDLNEKLPPFPAEESGGKEITFKRILLNICQEAFEGADNLRAELRLMTSPEQDAERRDKEKMLKLRTLGNIRLIGELLKQKMVPEKIVHHIAQELLGPDNKTCPEEENVEAVCQFFTTIGKQLDENPKSRRINDVYMSRLKELSTNSQLLPRLRFMVRDVLEVRSKNWVPRREEFTAKKISEIHTDAEKNLGLRPGATAGMRNSRGILPAQGNIGPGGLPVNRPGFGGMMPGMPGHPGMRKMPGMPVADNDNWEVQRSRRGGDVNNASSSGARFQSSLVGKPALMNSNLLPQGSGGIISGKSSALLQGSGPPARQPSFGSSVDIPLVQIPKAKPTPPEPAVPVEKPTPATTNVMPEELKRKTISLLEEYFSIRLLDEALQCVKELKSPSFHNEIVKESINLGLDKNPPCVEQVAQLLEYLFAKQVFTASDISSGCLLYGGMMDDIAIDLPKAPNNFGEIMGKLILAGGLSFSVVKEVLQKVEDEIYRKPIFDAAERVVGHGVLEAQAADVEACRALL</sequence>
<dbReference type="Pfam" id="PF02847">
    <property type="entry name" value="MA3"/>
    <property type="match status" value="1"/>
</dbReference>
<dbReference type="InterPro" id="IPR003890">
    <property type="entry name" value="MIF4G-like_typ-3"/>
</dbReference>
<evidence type="ECO:0000256" key="5">
    <source>
        <dbReference type="ARBA" id="ARBA00057610"/>
    </source>
</evidence>
<evidence type="ECO:0000259" key="7">
    <source>
        <dbReference type="PROSITE" id="PS51366"/>
    </source>
</evidence>
<dbReference type="SMART" id="SM00544">
    <property type="entry name" value="MA3"/>
    <property type="match status" value="1"/>
</dbReference>
<feature type="region of interest" description="Disordered" evidence="6">
    <location>
        <begin position="1"/>
        <end position="51"/>
    </location>
</feature>
<evidence type="ECO:0000313" key="8">
    <source>
        <dbReference type="Proteomes" id="UP000813463"/>
    </source>
</evidence>
<dbReference type="InterPro" id="IPR016024">
    <property type="entry name" value="ARM-type_fold"/>
</dbReference>
<dbReference type="PANTHER" id="PTHR23253">
    <property type="entry name" value="EUKARYOTIC TRANSLATION INITIATION FACTOR 4 GAMMA"/>
    <property type="match status" value="1"/>
</dbReference>
<organism evidence="8 9">
    <name type="scientific">Spinacia oleracea</name>
    <name type="common">Spinach</name>
    <dbReference type="NCBI Taxonomy" id="3562"/>
    <lineage>
        <taxon>Eukaryota</taxon>
        <taxon>Viridiplantae</taxon>
        <taxon>Streptophyta</taxon>
        <taxon>Embryophyta</taxon>
        <taxon>Tracheophyta</taxon>
        <taxon>Spermatophyta</taxon>
        <taxon>Magnoliopsida</taxon>
        <taxon>eudicotyledons</taxon>
        <taxon>Gunneridae</taxon>
        <taxon>Pentapetalae</taxon>
        <taxon>Caryophyllales</taxon>
        <taxon>Chenopodiaceae</taxon>
        <taxon>Chenopodioideae</taxon>
        <taxon>Anserineae</taxon>
        <taxon>Spinacia</taxon>
    </lineage>
</organism>
<dbReference type="AlphaFoldDB" id="A0A9R0HRZ0"/>
<dbReference type="FunFam" id="1.25.40.180:FF:000027">
    <property type="entry name" value="Eukaryotic translation initiation factor isoform 4G-2"/>
    <property type="match status" value="1"/>
</dbReference>
<dbReference type="GO" id="GO:0006413">
    <property type="term" value="P:translational initiation"/>
    <property type="evidence" value="ECO:0000318"/>
    <property type="project" value="GO_Central"/>
</dbReference>
<keyword evidence="8" id="KW-1185">Reference proteome</keyword>
<dbReference type="GeneID" id="110775045"/>
<dbReference type="GO" id="GO:0003729">
    <property type="term" value="F:mRNA binding"/>
    <property type="evidence" value="ECO:0000318"/>
    <property type="project" value="GO_Central"/>
</dbReference>
<keyword evidence="2 9" id="KW-0396">Initiation factor</keyword>
<dbReference type="GO" id="GO:0016281">
    <property type="term" value="C:eukaryotic translation initiation factor 4F complex"/>
    <property type="evidence" value="ECO:0000318"/>
    <property type="project" value="GO_Central"/>
</dbReference>
<dbReference type="SMART" id="SM00543">
    <property type="entry name" value="MIF4G"/>
    <property type="match status" value="1"/>
</dbReference>
<dbReference type="OrthoDB" id="514777at2759"/>
<feature type="region of interest" description="Disordered" evidence="6">
    <location>
        <begin position="98"/>
        <end position="141"/>
    </location>
</feature>
<accession>A0A9R0HRZ0</accession>
<dbReference type="Gene3D" id="1.25.40.180">
    <property type="match status" value="2"/>
</dbReference>
<reference evidence="8" key="1">
    <citation type="journal article" date="2021" name="Nat. Commun.">
        <title>Genomic analyses provide insights into spinach domestication and the genetic basis of agronomic traits.</title>
        <authorList>
            <person name="Cai X."/>
            <person name="Sun X."/>
            <person name="Xu C."/>
            <person name="Sun H."/>
            <person name="Wang X."/>
            <person name="Ge C."/>
            <person name="Zhang Z."/>
            <person name="Wang Q."/>
            <person name="Fei Z."/>
            <person name="Jiao C."/>
            <person name="Wang Q."/>
        </authorList>
    </citation>
    <scope>NUCLEOTIDE SEQUENCE [LARGE SCALE GENOMIC DNA]</scope>
    <source>
        <strain evidence="8">cv. Varoflay</strain>
    </source>
</reference>
<dbReference type="RefSeq" id="XP_021835339.1">
    <property type="nucleotide sequence ID" value="XM_021979647.2"/>
</dbReference>
<dbReference type="SUPFAM" id="SSF48371">
    <property type="entry name" value="ARM repeat"/>
    <property type="match status" value="2"/>
</dbReference>
<evidence type="ECO:0000313" key="9">
    <source>
        <dbReference type="RefSeq" id="XP_021835339.1"/>
    </source>
</evidence>
<evidence type="ECO:0000256" key="4">
    <source>
        <dbReference type="ARBA" id="ARBA00022917"/>
    </source>
</evidence>